<proteinExistence type="predicted"/>
<dbReference type="PANTHER" id="PTHR47649">
    <property type="entry name" value="RIBONUCLEASE D"/>
    <property type="match status" value="1"/>
</dbReference>
<evidence type="ECO:0000313" key="3">
    <source>
        <dbReference type="EMBL" id="OIQ65831.1"/>
    </source>
</evidence>
<name>A0A1J5PDC9_9ZZZZ</name>
<dbReference type="InterPro" id="IPR041605">
    <property type="entry name" value="Exo_C"/>
</dbReference>
<evidence type="ECO:0000259" key="2">
    <source>
        <dbReference type="Pfam" id="PF18305"/>
    </source>
</evidence>
<sequence>MPALTDLPAFAGKGTRRRAVLWQQAIDRALALPEAQLPSIRGPRSDAPPPPRAWADRDPAAAARLAAARAVIAELSDDHHVPAENLLQPDLLRRLCWTPPQAWDAQSITAALLAGGARPWQAELVGPALAAAEVTPE</sequence>
<evidence type="ECO:0000256" key="1">
    <source>
        <dbReference type="SAM" id="MobiDB-lite"/>
    </source>
</evidence>
<dbReference type="InterPro" id="IPR044876">
    <property type="entry name" value="HRDC_dom_sf"/>
</dbReference>
<organism evidence="3">
    <name type="scientific">mine drainage metagenome</name>
    <dbReference type="NCBI Taxonomy" id="410659"/>
    <lineage>
        <taxon>unclassified sequences</taxon>
        <taxon>metagenomes</taxon>
        <taxon>ecological metagenomes</taxon>
    </lineage>
</organism>
<comment type="caution">
    <text evidence="3">The sequence shown here is derived from an EMBL/GenBank/DDBJ whole genome shotgun (WGS) entry which is preliminary data.</text>
</comment>
<dbReference type="Pfam" id="PF18305">
    <property type="entry name" value="DNA_pol_A_exoN"/>
    <property type="match status" value="1"/>
</dbReference>
<dbReference type="Gene3D" id="1.10.150.80">
    <property type="entry name" value="HRDC domain"/>
    <property type="match status" value="1"/>
</dbReference>
<dbReference type="PANTHER" id="PTHR47649:SF1">
    <property type="entry name" value="RIBONUCLEASE D"/>
    <property type="match status" value="1"/>
</dbReference>
<feature type="region of interest" description="Disordered" evidence="1">
    <location>
        <begin position="37"/>
        <end position="56"/>
    </location>
</feature>
<dbReference type="EMBL" id="MLJW01007029">
    <property type="protein sequence ID" value="OIQ65831.1"/>
    <property type="molecule type" value="Genomic_DNA"/>
</dbReference>
<gene>
    <name evidence="3" type="ORF">GALL_526060</name>
</gene>
<accession>A0A1J5PDC9</accession>
<dbReference type="InterPro" id="IPR051086">
    <property type="entry name" value="RNase_D-like"/>
</dbReference>
<feature type="domain" description="3'-5' exonuclease C-terminal" evidence="2">
    <location>
        <begin position="47"/>
        <end position="132"/>
    </location>
</feature>
<reference evidence="3" key="1">
    <citation type="submission" date="2016-10" db="EMBL/GenBank/DDBJ databases">
        <title>Sequence of Gallionella enrichment culture.</title>
        <authorList>
            <person name="Poehlein A."/>
            <person name="Muehling M."/>
            <person name="Daniel R."/>
        </authorList>
    </citation>
    <scope>NUCLEOTIDE SEQUENCE</scope>
</reference>
<dbReference type="AlphaFoldDB" id="A0A1J5PDC9"/>
<protein>
    <recommendedName>
        <fullName evidence="2">3'-5' exonuclease C-terminal domain-containing protein</fullName>
    </recommendedName>
</protein>